<dbReference type="AlphaFoldDB" id="A0A2S5TIS8"/>
<keyword evidence="3" id="KW-1185">Reference proteome</keyword>
<sequence>MLVPLAAAAACLLRGTPAARPGLDLLGGGLLALGWWISPEAMPFVVGLVYLRIAARLQGLAPALWLIAPGLFGVTLLAWWLDPPPPTFPAWTLDRMSLAWLLLAGLLAAMPLLAEACTRRGLSPGRSFVLVAAASAAAMLAWTLAVPGVRAGPSGLIPEELKALWWNQIVELQSAHRPHQWMAYFALPLAGALAAGHRAWRERSLWLAALAFMSLAYGLLGVWHLRMGAAAGVAGALAFGIGLGGLRGFGDTDESLSRRRQAGVFLLTVFPALQLAATVTLASLWPPPPQEKHCSLASVAPVLQQIPPATFLAPVFSGSELLYRTHHRIITGPYHHNVEGLLDNYRAWLYTGTDSPPEIFARRGVGYVLGCTHYQNELRGRAGRRTLMERVADGDVPAWLQAQPWPPGTETEWRLYRVGMPGPATAAP</sequence>
<comment type="caution">
    <text evidence="2">The sequence shown here is derived from an EMBL/GenBank/DDBJ whole genome shotgun (WGS) entry which is preliminary data.</text>
</comment>
<organism evidence="2 3">
    <name type="scientific">Solimonas fluminis</name>
    <dbReference type="NCBI Taxonomy" id="2086571"/>
    <lineage>
        <taxon>Bacteria</taxon>
        <taxon>Pseudomonadati</taxon>
        <taxon>Pseudomonadota</taxon>
        <taxon>Gammaproteobacteria</taxon>
        <taxon>Nevskiales</taxon>
        <taxon>Nevskiaceae</taxon>
        <taxon>Solimonas</taxon>
    </lineage>
</organism>
<keyword evidence="1" id="KW-0812">Transmembrane</keyword>
<evidence type="ECO:0000313" key="3">
    <source>
        <dbReference type="Proteomes" id="UP000238220"/>
    </source>
</evidence>
<dbReference type="Proteomes" id="UP000238220">
    <property type="component" value="Unassembled WGS sequence"/>
</dbReference>
<feature type="transmembrane region" description="Helical" evidence="1">
    <location>
        <begin position="181"/>
        <end position="200"/>
    </location>
</feature>
<feature type="transmembrane region" description="Helical" evidence="1">
    <location>
        <begin position="97"/>
        <end position="116"/>
    </location>
</feature>
<keyword evidence="1" id="KW-1133">Transmembrane helix</keyword>
<gene>
    <name evidence="2" type="ORF">C3942_08145</name>
</gene>
<feature type="transmembrane region" description="Helical" evidence="1">
    <location>
        <begin position="28"/>
        <end position="51"/>
    </location>
</feature>
<evidence type="ECO:0000256" key="1">
    <source>
        <dbReference type="SAM" id="Phobius"/>
    </source>
</evidence>
<protein>
    <submittedName>
        <fullName evidence="2">Uncharacterized protein</fullName>
    </submittedName>
</protein>
<feature type="transmembrane region" description="Helical" evidence="1">
    <location>
        <begin position="63"/>
        <end position="81"/>
    </location>
</feature>
<reference evidence="2 3" key="1">
    <citation type="submission" date="2018-02" db="EMBL/GenBank/DDBJ databases">
        <title>Genome sequencing of Solimonas sp. HR-BB.</title>
        <authorList>
            <person name="Lee Y."/>
            <person name="Jeon C.O."/>
        </authorList>
    </citation>
    <scope>NUCLEOTIDE SEQUENCE [LARGE SCALE GENOMIC DNA]</scope>
    <source>
        <strain evidence="2 3">HR-BB</strain>
    </source>
</reference>
<proteinExistence type="predicted"/>
<dbReference type="EMBL" id="PSNW01000003">
    <property type="protein sequence ID" value="PPE74718.1"/>
    <property type="molecule type" value="Genomic_DNA"/>
</dbReference>
<feature type="transmembrane region" description="Helical" evidence="1">
    <location>
        <begin position="205"/>
        <end position="223"/>
    </location>
</feature>
<evidence type="ECO:0000313" key="2">
    <source>
        <dbReference type="EMBL" id="PPE74718.1"/>
    </source>
</evidence>
<keyword evidence="1" id="KW-0472">Membrane</keyword>
<name>A0A2S5TIS8_9GAMM</name>
<feature type="transmembrane region" description="Helical" evidence="1">
    <location>
        <begin position="229"/>
        <end position="250"/>
    </location>
</feature>
<feature type="transmembrane region" description="Helical" evidence="1">
    <location>
        <begin position="128"/>
        <end position="149"/>
    </location>
</feature>
<feature type="transmembrane region" description="Helical" evidence="1">
    <location>
        <begin position="262"/>
        <end position="285"/>
    </location>
</feature>
<accession>A0A2S5TIS8</accession>